<evidence type="ECO:0000256" key="2">
    <source>
        <dbReference type="ARBA" id="ARBA00023002"/>
    </source>
</evidence>
<comment type="catalytic activity">
    <reaction evidence="4">
        <text>L-proline + NADP(+) = 1-pyrroline-2-carboxylate + NADPH + H(+)</text>
        <dbReference type="Rhea" id="RHEA:20317"/>
        <dbReference type="ChEBI" id="CHEBI:15378"/>
        <dbReference type="ChEBI" id="CHEBI:39785"/>
        <dbReference type="ChEBI" id="CHEBI:57783"/>
        <dbReference type="ChEBI" id="CHEBI:58349"/>
        <dbReference type="ChEBI" id="CHEBI:60039"/>
        <dbReference type="EC" id="1.5.1.21"/>
    </reaction>
</comment>
<keyword evidence="2" id="KW-0560">Oxidoreductase</keyword>
<name>A0A1G7S4U2_9HYPH</name>
<sequence>MSQTRIAFVDLVALLKPIFLRYGTSEEVAQILAINCALCERDGATSHGIFRMRGYVDSLSTGWVDGKAIPVIEDVAPAFLRVDARNGFAQPALAMARDVLVEKTLKNGIALLAIRHSHHLSALWPDLEPFAEQGFLALSMVNSFACTVPHGGHSAVFGTNPIAFAVPTASGTPLVFDMATSSMANGDVQIAARENRLLPEGSGLDDAGLPTQDPKKILNGGALLPFGGHKGSSISMMVELLGAALTGGHYSFEFDWSGHAGAATPHTGQLIILINAKHSGGAPFGHRAEVLVDQMKSAGVTRLPGEHRHRTRLETDRNGIPITPEELAGLSQL</sequence>
<organism evidence="7 8">
    <name type="scientific">Pelagibacterium luteolum</name>
    <dbReference type="NCBI Taxonomy" id="440168"/>
    <lineage>
        <taxon>Bacteria</taxon>
        <taxon>Pseudomonadati</taxon>
        <taxon>Pseudomonadota</taxon>
        <taxon>Alphaproteobacteria</taxon>
        <taxon>Hyphomicrobiales</taxon>
        <taxon>Devosiaceae</taxon>
        <taxon>Pelagibacterium</taxon>
    </lineage>
</organism>
<dbReference type="PANTHER" id="PTHR11091">
    <property type="entry name" value="OXIDOREDUCTASE-RELATED"/>
    <property type="match status" value="1"/>
</dbReference>
<dbReference type="GO" id="GO:0006560">
    <property type="term" value="P:proline metabolic process"/>
    <property type="evidence" value="ECO:0007669"/>
    <property type="project" value="UniProtKB-ARBA"/>
</dbReference>
<dbReference type="InterPro" id="IPR003767">
    <property type="entry name" value="Malate/L-lactate_DH-like"/>
</dbReference>
<evidence type="ECO:0000313" key="8">
    <source>
        <dbReference type="Proteomes" id="UP000199495"/>
    </source>
</evidence>
<dbReference type="FunFam" id="3.30.1370.60:FF:000002">
    <property type="entry name" value="Malate/L-lactate family dehydrogenase"/>
    <property type="match status" value="1"/>
</dbReference>
<dbReference type="OrthoDB" id="9811519at2"/>
<dbReference type="EC" id="1.5.1.21" evidence="5"/>
<comment type="catalytic activity">
    <reaction evidence="3">
        <text>L-pipecolate + NADP(+) = Delta(1)-piperideine-2-carboxylate + NADPH + H(+)</text>
        <dbReference type="Rhea" id="RHEA:12524"/>
        <dbReference type="ChEBI" id="CHEBI:15378"/>
        <dbReference type="ChEBI" id="CHEBI:57783"/>
        <dbReference type="ChEBI" id="CHEBI:58349"/>
        <dbReference type="ChEBI" id="CHEBI:61185"/>
        <dbReference type="ChEBI" id="CHEBI:77631"/>
        <dbReference type="EC" id="1.5.1.21"/>
    </reaction>
</comment>
<evidence type="ECO:0000256" key="5">
    <source>
        <dbReference type="ARBA" id="ARBA00066966"/>
    </source>
</evidence>
<dbReference type="SUPFAM" id="SSF89733">
    <property type="entry name" value="L-sulfolactate dehydrogenase-like"/>
    <property type="match status" value="1"/>
</dbReference>
<dbReference type="Proteomes" id="UP000199495">
    <property type="component" value="Unassembled WGS sequence"/>
</dbReference>
<dbReference type="PANTHER" id="PTHR11091:SF0">
    <property type="entry name" value="MALATE DEHYDROGENASE"/>
    <property type="match status" value="1"/>
</dbReference>
<comment type="similarity">
    <text evidence="1">Belongs to the LDH2/MDH2 oxidoreductase family.</text>
</comment>
<accession>A0A1G7S4U2</accession>
<keyword evidence="8" id="KW-1185">Reference proteome</keyword>
<evidence type="ECO:0000256" key="3">
    <source>
        <dbReference type="ARBA" id="ARBA00050122"/>
    </source>
</evidence>
<dbReference type="InterPro" id="IPR036111">
    <property type="entry name" value="Mal/L-sulfo/L-lacto_DH-like_sf"/>
</dbReference>
<dbReference type="RefSeq" id="WP_090590243.1">
    <property type="nucleotide sequence ID" value="NZ_FNCS01000001.1"/>
</dbReference>
<dbReference type="AlphaFoldDB" id="A0A1G7S4U2"/>
<dbReference type="GO" id="GO:0050241">
    <property type="term" value="F:pyrroline-2-carboxylate reductase activity"/>
    <property type="evidence" value="ECO:0007669"/>
    <property type="project" value="UniProtKB-ARBA"/>
</dbReference>
<evidence type="ECO:0000313" key="7">
    <source>
        <dbReference type="EMBL" id="SDG18001.1"/>
    </source>
</evidence>
<dbReference type="STRING" id="440168.SAMN04487974_101302"/>
<proteinExistence type="inferred from homology"/>
<evidence type="ECO:0000256" key="6">
    <source>
        <dbReference type="ARBA" id="ARBA00068106"/>
    </source>
</evidence>
<reference evidence="7 8" key="1">
    <citation type="submission" date="2016-10" db="EMBL/GenBank/DDBJ databases">
        <authorList>
            <person name="de Groot N.N."/>
        </authorList>
    </citation>
    <scope>NUCLEOTIDE SEQUENCE [LARGE SCALE GENOMIC DNA]</scope>
    <source>
        <strain evidence="7 8">CGMCC 1.10267</strain>
    </source>
</reference>
<gene>
    <name evidence="7" type="ORF">SAMN04487974_101302</name>
</gene>
<dbReference type="Gene3D" id="3.30.1370.60">
    <property type="entry name" value="Hypothetical oxidoreductase yiak, domain 2"/>
    <property type="match status" value="1"/>
</dbReference>
<dbReference type="Pfam" id="PF02615">
    <property type="entry name" value="Ldh_2"/>
    <property type="match status" value="1"/>
</dbReference>
<dbReference type="InterPro" id="IPR043143">
    <property type="entry name" value="Mal/L-sulf/L-lact_DH-like_NADP"/>
</dbReference>
<dbReference type="GO" id="GO:0047125">
    <property type="term" value="F:delta1-piperideine-2-carboxylate reductase activity"/>
    <property type="evidence" value="ECO:0007669"/>
    <property type="project" value="UniProtKB-EC"/>
</dbReference>
<dbReference type="Gene3D" id="1.10.1530.10">
    <property type="match status" value="1"/>
</dbReference>
<evidence type="ECO:0000256" key="1">
    <source>
        <dbReference type="ARBA" id="ARBA00006056"/>
    </source>
</evidence>
<protein>
    <recommendedName>
        <fullName evidence="6">Delta(1)-pyrroline-2-carboxylate/Delta(1)-piperideine-2-carboxylate reductase</fullName>
        <ecNumber evidence="5">1.5.1.21</ecNumber>
    </recommendedName>
</protein>
<dbReference type="EMBL" id="FNCS01000001">
    <property type="protein sequence ID" value="SDG18001.1"/>
    <property type="molecule type" value="Genomic_DNA"/>
</dbReference>
<dbReference type="InterPro" id="IPR043144">
    <property type="entry name" value="Mal/L-sulf/L-lact_DH-like_ah"/>
</dbReference>
<evidence type="ECO:0000256" key="4">
    <source>
        <dbReference type="ARBA" id="ARBA00052446"/>
    </source>
</evidence>